<dbReference type="EMBL" id="JANAVB010004800">
    <property type="protein sequence ID" value="KAJ6847848.1"/>
    <property type="molecule type" value="Genomic_DNA"/>
</dbReference>
<name>A0AAX6I449_IRIPA</name>
<organism evidence="2 3">
    <name type="scientific">Iris pallida</name>
    <name type="common">Sweet iris</name>
    <dbReference type="NCBI Taxonomy" id="29817"/>
    <lineage>
        <taxon>Eukaryota</taxon>
        <taxon>Viridiplantae</taxon>
        <taxon>Streptophyta</taxon>
        <taxon>Embryophyta</taxon>
        <taxon>Tracheophyta</taxon>
        <taxon>Spermatophyta</taxon>
        <taxon>Magnoliopsida</taxon>
        <taxon>Liliopsida</taxon>
        <taxon>Asparagales</taxon>
        <taxon>Iridaceae</taxon>
        <taxon>Iridoideae</taxon>
        <taxon>Irideae</taxon>
        <taxon>Iris</taxon>
    </lineage>
</organism>
<keyword evidence="1" id="KW-0732">Signal</keyword>
<evidence type="ECO:0000313" key="3">
    <source>
        <dbReference type="Proteomes" id="UP001140949"/>
    </source>
</evidence>
<reference evidence="2" key="1">
    <citation type="journal article" date="2023" name="GigaByte">
        <title>Genome assembly of the bearded iris, Iris pallida Lam.</title>
        <authorList>
            <person name="Bruccoleri R.E."/>
            <person name="Oakeley E.J."/>
            <person name="Faust A.M.E."/>
            <person name="Altorfer M."/>
            <person name="Dessus-Babus S."/>
            <person name="Burckhardt D."/>
            <person name="Oertli M."/>
            <person name="Naumann U."/>
            <person name="Petersen F."/>
            <person name="Wong J."/>
        </authorList>
    </citation>
    <scope>NUCLEOTIDE SEQUENCE</scope>
    <source>
        <strain evidence="2">GSM-AAB239-AS_SAM_17_03QT</strain>
    </source>
</reference>
<evidence type="ECO:0000313" key="2">
    <source>
        <dbReference type="EMBL" id="KAJ6847848.1"/>
    </source>
</evidence>
<evidence type="ECO:0000256" key="1">
    <source>
        <dbReference type="SAM" id="SignalP"/>
    </source>
</evidence>
<keyword evidence="3" id="KW-1185">Reference proteome</keyword>
<accession>A0AAX6I449</accession>
<dbReference type="Pfam" id="PF06232">
    <property type="entry name" value="ATS3"/>
    <property type="match status" value="1"/>
</dbReference>
<sequence length="79" mass="8588">MAGGLFFLLLLIILIFPFLLALDGPVNPHPQELKSFQIREHDATALGEDNQGGCSYTVKIKTSCSSPKYTRDAISAHLG</sequence>
<proteinExistence type="predicted"/>
<feature type="chain" id="PRO_5043556573" evidence="1">
    <location>
        <begin position="22"/>
        <end position="79"/>
    </location>
</feature>
<dbReference type="Proteomes" id="UP001140949">
    <property type="component" value="Unassembled WGS sequence"/>
</dbReference>
<dbReference type="AlphaFoldDB" id="A0AAX6I449"/>
<comment type="caution">
    <text evidence="2">The sequence shown here is derived from an EMBL/GenBank/DDBJ whole genome shotgun (WGS) entry which is preliminary data.</text>
</comment>
<protein>
    <submittedName>
        <fullName evidence="2">Embryo-specific protein ATS3B-like</fullName>
    </submittedName>
</protein>
<gene>
    <name evidence="2" type="ORF">M6B38_115340</name>
</gene>
<dbReference type="InterPro" id="IPR010417">
    <property type="entry name" value="Embryo-specific_ATS3"/>
</dbReference>
<feature type="signal peptide" evidence="1">
    <location>
        <begin position="1"/>
        <end position="21"/>
    </location>
</feature>
<reference evidence="2" key="2">
    <citation type="submission" date="2023-04" db="EMBL/GenBank/DDBJ databases">
        <authorList>
            <person name="Bruccoleri R.E."/>
            <person name="Oakeley E.J."/>
            <person name="Faust A.-M."/>
            <person name="Dessus-Babus S."/>
            <person name="Altorfer M."/>
            <person name="Burckhardt D."/>
            <person name="Oertli M."/>
            <person name="Naumann U."/>
            <person name="Petersen F."/>
            <person name="Wong J."/>
        </authorList>
    </citation>
    <scope>NUCLEOTIDE SEQUENCE</scope>
    <source>
        <strain evidence="2">GSM-AAB239-AS_SAM_17_03QT</strain>
        <tissue evidence="2">Leaf</tissue>
    </source>
</reference>